<protein>
    <recommendedName>
        <fullName evidence="4 11">Diacylglycerol O-acyltransferase</fullName>
        <ecNumber evidence="4 11">2.3.1.20</ecNumber>
    </recommendedName>
</protein>
<comment type="pathway">
    <text evidence="1 11">Glycerolipid metabolism; triacylglycerol biosynthesis.</text>
</comment>
<reference evidence="14 15" key="1">
    <citation type="submission" date="2019-06" db="EMBL/GenBank/DDBJ databases">
        <title>Sequencing the genomes of 1000 actinobacteria strains.</title>
        <authorList>
            <person name="Klenk H.-P."/>
        </authorList>
    </citation>
    <scope>NUCLEOTIDE SEQUENCE [LARGE SCALE GENOMIC DNA]</scope>
    <source>
        <strain evidence="14 15">DSM 19828</strain>
    </source>
</reference>
<dbReference type="Proteomes" id="UP000320806">
    <property type="component" value="Unassembled WGS sequence"/>
</dbReference>
<evidence type="ECO:0000256" key="6">
    <source>
        <dbReference type="ARBA" id="ARBA00022679"/>
    </source>
</evidence>
<dbReference type="GO" id="GO:0005886">
    <property type="term" value="C:plasma membrane"/>
    <property type="evidence" value="ECO:0007669"/>
    <property type="project" value="TreeGrafter"/>
</dbReference>
<evidence type="ECO:0000256" key="4">
    <source>
        <dbReference type="ARBA" id="ARBA00013244"/>
    </source>
</evidence>
<evidence type="ECO:0000313" key="15">
    <source>
        <dbReference type="Proteomes" id="UP000320806"/>
    </source>
</evidence>
<keyword evidence="9 11" id="KW-0012">Acyltransferase</keyword>
<evidence type="ECO:0000256" key="8">
    <source>
        <dbReference type="ARBA" id="ARBA00023098"/>
    </source>
</evidence>
<sequence>MGGFAYPTRRMKQLSALDAAFLGLENSTMTGNISSIMLLDPSGLDDEFDLAHITQFVAERLDRVIFFRKRLAEVPFGLDRSYWVDDDHFDLSYHVRESALPRPGTVEQLMELATRIHERPLDTSRPLWELYLVTGLADGRVALITKTHHVVIDGVSGMEVLSALVDLEPLQLTGKPFKFVPEPAPSSVGLLARSAIGMLQRPGDAWTVVTGLAKWTPAMLSLSALKPRNPLRQKDADPEIVTDSLPVRPPVTTFNGRISRRRRLGVIDLPLHDIKTVKNAFGTSVNDVVMAVMAGAVRRWLLQDGGVTGTPLVAMVPVAVRSADRSEQGNFVTAMLATLPTHLEDPKDRLRRSSKFTKSARKKGGAVPPTVLTSAMQFAPPVIFGRAARAMWETGIFRTIRPFNLIISNVPGGSRQAYVAGAELQAMYPLSVLADGIGLNITLLGYRDLLHVGITTDPELVPDPQQICEWAVEELALLVQEAERPASQTD</sequence>
<evidence type="ECO:0000256" key="9">
    <source>
        <dbReference type="ARBA" id="ARBA00023315"/>
    </source>
</evidence>
<dbReference type="SUPFAM" id="SSF52777">
    <property type="entry name" value="CoA-dependent acyltransferases"/>
    <property type="match status" value="1"/>
</dbReference>
<dbReference type="PANTHER" id="PTHR31650">
    <property type="entry name" value="O-ACYLTRANSFERASE (WSD1-LIKE) FAMILY PROTEIN"/>
    <property type="match status" value="1"/>
</dbReference>
<keyword evidence="8 11" id="KW-0443">Lipid metabolism</keyword>
<dbReference type="InterPro" id="IPR004255">
    <property type="entry name" value="O-acyltransferase_WSD1_N"/>
</dbReference>
<evidence type="ECO:0000256" key="1">
    <source>
        <dbReference type="ARBA" id="ARBA00004771"/>
    </source>
</evidence>
<dbReference type="GO" id="GO:0001666">
    <property type="term" value="P:response to hypoxia"/>
    <property type="evidence" value="ECO:0007669"/>
    <property type="project" value="TreeGrafter"/>
</dbReference>
<dbReference type="RefSeq" id="WP_141927619.1">
    <property type="nucleotide sequence ID" value="NZ_BAABCI010000030.1"/>
</dbReference>
<keyword evidence="7 11" id="KW-0319">Glycerol metabolism</keyword>
<dbReference type="AlphaFoldDB" id="A0A542EDY0"/>
<dbReference type="Pfam" id="PF03007">
    <property type="entry name" value="WS_DGAT_cat"/>
    <property type="match status" value="1"/>
</dbReference>
<accession>A0A542EDY0</accession>
<dbReference type="EC" id="2.3.1.20" evidence="4 11"/>
<comment type="similarity">
    <text evidence="3 11">Belongs to the long-chain O-acyltransferase family.</text>
</comment>
<dbReference type="InterPro" id="IPR014292">
    <property type="entry name" value="Acyl_transf_WS/DGAT"/>
</dbReference>
<evidence type="ECO:0000259" key="13">
    <source>
        <dbReference type="Pfam" id="PF06974"/>
    </source>
</evidence>
<dbReference type="InterPro" id="IPR045034">
    <property type="entry name" value="O-acyltransferase_WSD1-like"/>
</dbReference>
<evidence type="ECO:0000259" key="12">
    <source>
        <dbReference type="Pfam" id="PF03007"/>
    </source>
</evidence>
<evidence type="ECO:0000256" key="3">
    <source>
        <dbReference type="ARBA" id="ARBA00009587"/>
    </source>
</evidence>
<keyword evidence="6 11" id="KW-0808">Transferase</keyword>
<dbReference type="InterPro" id="IPR023213">
    <property type="entry name" value="CAT-like_dom_sf"/>
</dbReference>
<dbReference type="GO" id="GO:0006071">
    <property type="term" value="P:glycerol metabolic process"/>
    <property type="evidence" value="ECO:0007669"/>
    <property type="project" value="UniProtKB-KW"/>
</dbReference>
<dbReference type="GO" id="GO:0051701">
    <property type="term" value="P:biological process involved in interaction with host"/>
    <property type="evidence" value="ECO:0007669"/>
    <property type="project" value="TreeGrafter"/>
</dbReference>
<dbReference type="UniPathway" id="UPA00282"/>
<dbReference type="EMBL" id="VFMO01000001">
    <property type="protein sequence ID" value="TQJ13538.1"/>
    <property type="molecule type" value="Genomic_DNA"/>
</dbReference>
<dbReference type="OrthoDB" id="9810950at2"/>
<dbReference type="InterPro" id="IPR009721">
    <property type="entry name" value="O-acyltransferase_WSD1_C"/>
</dbReference>
<evidence type="ECO:0000256" key="7">
    <source>
        <dbReference type="ARBA" id="ARBA00022798"/>
    </source>
</evidence>
<feature type="domain" description="O-acyltransferase WSD1-like N-terminal" evidence="12">
    <location>
        <begin position="14"/>
        <end position="289"/>
    </location>
</feature>
<dbReference type="Gene3D" id="3.30.559.10">
    <property type="entry name" value="Chloramphenicol acetyltransferase-like domain"/>
    <property type="match status" value="1"/>
</dbReference>
<proteinExistence type="inferred from homology"/>
<evidence type="ECO:0000256" key="5">
    <source>
        <dbReference type="ARBA" id="ARBA00022516"/>
    </source>
</evidence>
<evidence type="ECO:0000256" key="2">
    <source>
        <dbReference type="ARBA" id="ARBA00005189"/>
    </source>
</evidence>
<comment type="caution">
    <text evidence="14">The sequence shown here is derived from an EMBL/GenBank/DDBJ whole genome shotgun (WGS) entry which is preliminary data.</text>
</comment>
<evidence type="ECO:0000256" key="11">
    <source>
        <dbReference type="RuleBase" id="RU361241"/>
    </source>
</evidence>
<comment type="catalytic activity">
    <reaction evidence="10 11">
        <text>an acyl-CoA + a 1,2-diacyl-sn-glycerol = a triacyl-sn-glycerol + CoA</text>
        <dbReference type="Rhea" id="RHEA:10868"/>
        <dbReference type="ChEBI" id="CHEBI:17815"/>
        <dbReference type="ChEBI" id="CHEBI:57287"/>
        <dbReference type="ChEBI" id="CHEBI:58342"/>
        <dbReference type="ChEBI" id="CHEBI:64615"/>
        <dbReference type="EC" id="2.3.1.20"/>
    </reaction>
</comment>
<comment type="pathway">
    <text evidence="2">Lipid metabolism.</text>
</comment>
<keyword evidence="5 11" id="KW-0444">Lipid biosynthesis</keyword>
<organism evidence="14 15">
    <name type="scientific">Yimella lutea</name>
    <dbReference type="NCBI Taxonomy" id="587872"/>
    <lineage>
        <taxon>Bacteria</taxon>
        <taxon>Bacillati</taxon>
        <taxon>Actinomycetota</taxon>
        <taxon>Actinomycetes</taxon>
        <taxon>Micrococcales</taxon>
        <taxon>Dermacoccaceae</taxon>
        <taxon>Yimella</taxon>
    </lineage>
</organism>
<feature type="domain" description="O-acyltransferase WSD1 C-terminal" evidence="13">
    <location>
        <begin position="329"/>
        <end position="477"/>
    </location>
</feature>
<dbReference type="NCBIfam" id="TIGR02946">
    <property type="entry name" value="acyl_WS_DGAT"/>
    <property type="match status" value="1"/>
</dbReference>
<gene>
    <name evidence="14" type="ORF">FB459_0961</name>
</gene>
<dbReference type="Pfam" id="PF06974">
    <property type="entry name" value="WS_DGAT_C"/>
    <property type="match status" value="1"/>
</dbReference>
<dbReference type="GO" id="GO:0019432">
    <property type="term" value="P:triglyceride biosynthetic process"/>
    <property type="evidence" value="ECO:0007669"/>
    <property type="project" value="UniProtKB-UniPathway"/>
</dbReference>
<dbReference type="PANTHER" id="PTHR31650:SF1">
    <property type="entry name" value="WAX ESTER SYNTHASE_DIACYLGLYCEROL ACYLTRANSFERASE 4-RELATED"/>
    <property type="match status" value="1"/>
</dbReference>
<keyword evidence="15" id="KW-1185">Reference proteome</keyword>
<dbReference type="GO" id="GO:0071731">
    <property type="term" value="P:response to nitric oxide"/>
    <property type="evidence" value="ECO:0007669"/>
    <property type="project" value="TreeGrafter"/>
</dbReference>
<name>A0A542EDY0_9MICO</name>
<evidence type="ECO:0000256" key="10">
    <source>
        <dbReference type="ARBA" id="ARBA00048109"/>
    </source>
</evidence>
<evidence type="ECO:0000313" key="14">
    <source>
        <dbReference type="EMBL" id="TQJ13538.1"/>
    </source>
</evidence>
<dbReference type="GO" id="GO:0004144">
    <property type="term" value="F:diacylglycerol O-acyltransferase activity"/>
    <property type="evidence" value="ECO:0007669"/>
    <property type="project" value="UniProtKB-EC"/>
</dbReference>